<dbReference type="SMART" id="SM00363">
    <property type="entry name" value="S4"/>
    <property type="match status" value="1"/>
</dbReference>
<comment type="function">
    <text evidence="5">Responsible for synthesis of pseudouridine from uracil.</text>
</comment>
<accession>A0ABZ2Y423</accession>
<dbReference type="Gene3D" id="3.10.290.10">
    <property type="entry name" value="RNA-binding S4 domain"/>
    <property type="match status" value="1"/>
</dbReference>
<dbReference type="InterPro" id="IPR036986">
    <property type="entry name" value="S4_RNA-bd_sf"/>
</dbReference>
<dbReference type="CDD" id="cd00165">
    <property type="entry name" value="S4"/>
    <property type="match status" value="1"/>
</dbReference>
<dbReference type="Gene3D" id="3.30.2350.10">
    <property type="entry name" value="Pseudouridine synthase"/>
    <property type="match status" value="1"/>
</dbReference>
<dbReference type="InterPro" id="IPR006225">
    <property type="entry name" value="PsdUridine_synth_RluC/D"/>
</dbReference>
<feature type="domain" description="RNA-binding S4" evidence="6">
    <location>
        <begin position="13"/>
        <end position="78"/>
    </location>
</feature>
<evidence type="ECO:0000313" key="7">
    <source>
        <dbReference type="EMBL" id="WZL70108.1"/>
    </source>
</evidence>
<dbReference type="EMBL" id="CP121687">
    <property type="protein sequence ID" value="WZL70108.1"/>
    <property type="molecule type" value="Genomic_DNA"/>
</dbReference>
<evidence type="ECO:0000256" key="3">
    <source>
        <dbReference type="ARBA" id="ARBA00023235"/>
    </source>
</evidence>
<comment type="similarity">
    <text evidence="2 5">Belongs to the pseudouridine synthase RluA family.</text>
</comment>
<evidence type="ECO:0000256" key="4">
    <source>
        <dbReference type="PROSITE-ProRule" id="PRU00182"/>
    </source>
</evidence>
<dbReference type="Pfam" id="PF00849">
    <property type="entry name" value="PseudoU_synth_2"/>
    <property type="match status" value="1"/>
</dbReference>
<dbReference type="PANTHER" id="PTHR21600:SF83">
    <property type="entry name" value="PSEUDOURIDYLATE SYNTHASE RPUSD4, MITOCHONDRIAL"/>
    <property type="match status" value="1"/>
</dbReference>
<dbReference type="SUPFAM" id="SSF55120">
    <property type="entry name" value="Pseudouridine synthase"/>
    <property type="match status" value="1"/>
</dbReference>
<dbReference type="InterPro" id="IPR006145">
    <property type="entry name" value="PsdUridine_synth_RsuA/RluA"/>
</dbReference>
<dbReference type="PROSITE" id="PS01129">
    <property type="entry name" value="PSI_RLU"/>
    <property type="match status" value="1"/>
</dbReference>
<evidence type="ECO:0000313" key="8">
    <source>
        <dbReference type="Proteomes" id="UP001486565"/>
    </source>
</evidence>
<comment type="catalytic activity">
    <reaction evidence="1 5">
        <text>a uridine in RNA = a pseudouridine in RNA</text>
        <dbReference type="Rhea" id="RHEA:48348"/>
        <dbReference type="Rhea" id="RHEA-COMP:12068"/>
        <dbReference type="Rhea" id="RHEA-COMP:12069"/>
        <dbReference type="ChEBI" id="CHEBI:65314"/>
        <dbReference type="ChEBI" id="CHEBI:65315"/>
    </reaction>
</comment>
<dbReference type="CDD" id="cd02869">
    <property type="entry name" value="PseudoU_synth_RluA_like"/>
    <property type="match status" value="1"/>
</dbReference>
<dbReference type="Proteomes" id="UP001486565">
    <property type="component" value="Chromosome"/>
</dbReference>
<keyword evidence="3 5" id="KW-0413">Isomerase</keyword>
<dbReference type="EC" id="5.4.99.-" evidence="5"/>
<dbReference type="GO" id="GO:0016853">
    <property type="term" value="F:isomerase activity"/>
    <property type="evidence" value="ECO:0007669"/>
    <property type="project" value="UniProtKB-KW"/>
</dbReference>
<name>A0ABZ2Y423_9FIRM</name>
<dbReference type="InterPro" id="IPR002942">
    <property type="entry name" value="S4_RNA-bd"/>
</dbReference>
<dbReference type="NCBIfam" id="TIGR00005">
    <property type="entry name" value="rluA_subfam"/>
    <property type="match status" value="1"/>
</dbReference>
<dbReference type="RefSeq" id="WP_341877072.1">
    <property type="nucleotide sequence ID" value="NZ_CP121687.1"/>
</dbReference>
<keyword evidence="4" id="KW-0694">RNA-binding</keyword>
<evidence type="ECO:0000259" key="6">
    <source>
        <dbReference type="SMART" id="SM00363"/>
    </source>
</evidence>
<dbReference type="PANTHER" id="PTHR21600">
    <property type="entry name" value="MITOCHONDRIAL RNA PSEUDOURIDINE SYNTHASE"/>
    <property type="match status" value="1"/>
</dbReference>
<proteinExistence type="inferred from homology"/>
<protein>
    <recommendedName>
        <fullName evidence="5">Pseudouridine synthase</fullName>
        <ecNumber evidence="5">5.4.99.-</ecNumber>
    </recommendedName>
</protein>
<dbReference type="SUPFAM" id="SSF55174">
    <property type="entry name" value="Alpha-L RNA-binding motif"/>
    <property type="match status" value="1"/>
</dbReference>
<gene>
    <name evidence="7" type="ORF">QBE51_00860</name>
</gene>
<dbReference type="InterPro" id="IPR050188">
    <property type="entry name" value="RluA_PseudoU_synthase"/>
</dbReference>
<keyword evidence="8" id="KW-1185">Reference proteome</keyword>
<evidence type="ECO:0000256" key="2">
    <source>
        <dbReference type="ARBA" id="ARBA00010876"/>
    </source>
</evidence>
<reference evidence="7 8" key="1">
    <citation type="submission" date="2023-03" db="EMBL/GenBank/DDBJ databases">
        <title>Novel Species.</title>
        <authorList>
            <person name="Ma S."/>
        </authorList>
    </citation>
    <scope>NUCLEOTIDE SEQUENCE [LARGE SCALE GENOMIC DNA]</scope>
    <source>
        <strain evidence="7 8">LIND6LT2</strain>
    </source>
</reference>
<evidence type="ECO:0000256" key="5">
    <source>
        <dbReference type="RuleBase" id="RU362028"/>
    </source>
</evidence>
<dbReference type="InterPro" id="IPR006224">
    <property type="entry name" value="PsdUridine_synth_RluA-like_CS"/>
</dbReference>
<dbReference type="PROSITE" id="PS50889">
    <property type="entry name" value="S4"/>
    <property type="match status" value="1"/>
</dbReference>
<organism evidence="7 8">
    <name type="scientific">Defluviitalea saccharophila</name>
    <dbReference type="NCBI Taxonomy" id="879970"/>
    <lineage>
        <taxon>Bacteria</taxon>
        <taxon>Bacillati</taxon>
        <taxon>Bacillota</taxon>
        <taxon>Clostridia</taxon>
        <taxon>Lachnospirales</taxon>
        <taxon>Defluviitaleaceae</taxon>
        <taxon>Defluviitalea</taxon>
    </lineage>
</organism>
<dbReference type="InterPro" id="IPR020103">
    <property type="entry name" value="PsdUridine_synth_cat_dom_sf"/>
</dbReference>
<evidence type="ECO:0000256" key="1">
    <source>
        <dbReference type="ARBA" id="ARBA00000073"/>
    </source>
</evidence>
<sequence>MKEIQITQNDANQRLDKFLMKYMNQSSKGFIYKMLRKKRIKYNGKKGEGNEKLQIGDTIQLYLADETINQFRALKDVNKVSRTFSIIFEDEQILLCNKPLGLLVHPDQNNNQNTLADEILSYLVEQGEYNPHETAGFTPAVCNRLDRNTSGIIIAGKTLNALQAMNQMIKENKIQKYYLTIVKGTIKTPGVLKGYHKKNQKTNEVEILDEYEEGSKYVETHFTPIVNNSDYTLLEIQLITGRSHQIRAHLSKINHPIIGDSKYGDIKVNDYFKSKYGLKHQFLHAYKIKFAECPEDFGYLENRSFKAELPDIYKKICTKEKLEIKF</sequence>